<keyword evidence="2" id="KW-1185">Reference proteome</keyword>
<protein>
    <submittedName>
        <fullName evidence="1">DUF6689 family protein</fullName>
    </submittedName>
</protein>
<organism evidence="1 2">
    <name type="scientific">Microbulbifer celer</name>
    <dbReference type="NCBI Taxonomy" id="435905"/>
    <lineage>
        <taxon>Bacteria</taxon>
        <taxon>Pseudomonadati</taxon>
        <taxon>Pseudomonadota</taxon>
        <taxon>Gammaproteobacteria</taxon>
        <taxon>Cellvibrionales</taxon>
        <taxon>Microbulbiferaceae</taxon>
        <taxon>Microbulbifer</taxon>
    </lineage>
</organism>
<reference evidence="2" key="1">
    <citation type="journal article" date="2019" name="Int. J. Syst. Evol. Microbiol.">
        <title>The Global Catalogue of Microorganisms (GCM) 10K type strain sequencing project: providing services to taxonomists for standard genome sequencing and annotation.</title>
        <authorList>
            <consortium name="The Broad Institute Genomics Platform"/>
            <consortium name="The Broad Institute Genome Sequencing Center for Infectious Disease"/>
            <person name="Wu L."/>
            <person name="Ma J."/>
        </authorList>
    </citation>
    <scope>NUCLEOTIDE SEQUENCE [LARGE SCALE GENOMIC DNA]</scope>
    <source>
        <strain evidence="2">CCUG 54356</strain>
    </source>
</reference>
<dbReference type="Pfam" id="PF20396">
    <property type="entry name" value="DUF6689"/>
    <property type="match status" value="1"/>
</dbReference>
<evidence type="ECO:0000313" key="2">
    <source>
        <dbReference type="Proteomes" id="UP001597264"/>
    </source>
</evidence>
<dbReference type="Proteomes" id="UP001597264">
    <property type="component" value="Unassembled WGS sequence"/>
</dbReference>
<proteinExistence type="predicted"/>
<dbReference type="InterPro" id="IPR046511">
    <property type="entry name" value="DUF6689"/>
</dbReference>
<comment type="caution">
    <text evidence="1">The sequence shown here is derived from an EMBL/GenBank/DDBJ whole genome shotgun (WGS) entry which is preliminary data.</text>
</comment>
<name>A0ABW3UDP6_9GAMM</name>
<evidence type="ECO:0000313" key="1">
    <source>
        <dbReference type="EMBL" id="MFD1217615.1"/>
    </source>
</evidence>
<dbReference type="EMBL" id="JBHTLR010000017">
    <property type="protein sequence ID" value="MFD1217615.1"/>
    <property type="molecule type" value="Genomic_DNA"/>
</dbReference>
<dbReference type="RefSeq" id="WP_230435985.1">
    <property type="nucleotide sequence ID" value="NZ_CP087715.1"/>
</dbReference>
<accession>A0ABW3UDP6</accession>
<gene>
    <name evidence="1" type="ORF">ACFQ2X_13450</name>
</gene>
<sequence>MLAATGASAGLLDLLRKPSIELKTGLLDLSLEELILNTSILGLIELEIDVNQVIAVLTLPGGIETDLIINFDRVIGLNEDSLGLSASELDPEDPALLQRLPAGAMVIPQADFPMLIEIEPVDNFAFANDVELEIHTHNLEFTPGTRLRLFAAAHGEAFRDITTYVGPGSYRSRGRRGKFSEFLVVEDNRDTDTVIATKFDYLRDLLEGYRGDIPPYIYWVLRTEINSAKNAWNFDDDDRATDLLDSAIETVNRNRGLIPNVWHPNLDMKNVAGEFTAAAQTLIFSLDLPD</sequence>